<accession>L0NC80</accession>
<dbReference type="EMBL" id="FO082820">
    <property type="protein sequence ID" value="CCF18504.1"/>
    <property type="molecule type" value="Genomic_DNA"/>
</dbReference>
<sequence length="124" mass="13457">MQLPDERRWMRRIRLMVIGPPPYLSPAVRQAWSRAEIDLEGPYNSRDFATKLVEASFDGAIIDVEYDAPTLLQVVEVLDAFAVPAIFAGSGRAAPGGGYSLSANSEAMNAIVRSLLGSEASTMQ</sequence>
<proteinExistence type="predicted"/>
<reference evidence="1 2" key="1">
    <citation type="journal article" date="2013" name="Genome Biol. Evol.">
        <title>Life in an arsenic-containing gold mine: genome and physiology of the autotrophic arsenite-oxidizing bacterium rhizobium sp. NT-26.</title>
        <authorList>
            <person name="Andres J."/>
            <person name="Arsene-Ploetze F."/>
            <person name="Barbe V."/>
            <person name="Brochier-Armanet C."/>
            <person name="Cleiss-Arnold J."/>
            <person name="Coppee J.Y."/>
            <person name="Dillies M.A."/>
            <person name="Geist"/>
            <person name="L"/>
            <person name="Joublin A."/>
            <person name="Koechler S."/>
            <person name="Lassalle F."/>
            <person name="Marchal M."/>
            <person name="Medigue C."/>
            <person name="Muller D."/>
            <person name="Nesme X."/>
            <person name="Plewniak F."/>
            <person name="Proux C."/>
            <person name="Ramirez-Bahena M.H."/>
            <person name="Schenowitz C."/>
            <person name="Sismeiro O."/>
            <person name="Vallenet D."/>
            <person name="Santini J.M."/>
            <person name="Bertin P.N."/>
        </authorList>
    </citation>
    <scope>NUCLEOTIDE SEQUENCE [LARGE SCALE GENOMIC DNA]</scope>
    <source>
        <strain evidence="1 2">NT-26</strain>
    </source>
</reference>
<protein>
    <submittedName>
        <fullName evidence="1">Uncharacterized protein</fullName>
    </submittedName>
</protein>
<dbReference type="KEGG" id="rht:NT26_0780"/>
<gene>
    <name evidence="1" type="ORF">NT26_0780</name>
</gene>
<name>L0NC80_9HYPH</name>
<keyword evidence="2" id="KW-1185">Reference proteome</keyword>
<dbReference type="AlphaFoldDB" id="L0NC80"/>
<evidence type="ECO:0000313" key="1">
    <source>
        <dbReference type="EMBL" id="CCF18504.1"/>
    </source>
</evidence>
<dbReference type="STRING" id="1125847.NT26_0780"/>
<evidence type="ECO:0000313" key="2">
    <source>
        <dbReference type="Proteomes" id="UP000010792"/>
    </source>
</evidence>
<dbReference type="Proteomes" id="UP000010792">
    <property type="component" value="Chromosome"/>
</dbReference>
<organism evidence="1 2">
    <name type="scientific">Pseudorhizobium banfieldiae</name>
    <dbReference type="NCBI Taxonomy" id="1125847"/>
    <lineage>
        <taxon>Bacteria</taxon>
        <taxon>Pseudomonadati</taxon>
        <taxon>Pseudomonadota</taxon>
        <taxon>Alphaproteobacteria</taxon>
        <taxon>Hyphomicrobiales</taxon>
        <taxon>Rhizobiaceae</taxon>
        <taxon>Rhizobium/Agrobacterium group</taxon>
        <taxon>Pseudorhizobium</taxon>
    </lineage>
</organism>